<feature type="region of interest" description="Disordered" evidence="1">
    <location>
        <begin position="19"/>
        <end position="48"/>
    </location>
</feature>
<dbReference type="EMBL" id="BGPR01195776">
    <property type="protein sequence ID" value="GBN04051.1"/>
    <property type="molecule type" value="Genomic_DNA"/>
</dbReference>
<reference evidence="2 4" key="1">
    <citation type="journal article" date="2019" name="Sci. Rep.">
        <title>Orb-weaving spider Araneus ventricosus genome elucidates the spidroin gene catalogue.</title>
        <authorList>
            <person name="Kono N."/>
            <person name="Nakamura H."/>
            <person name="Ohtoshi R."/>
            <person name="Moran D.A.P."/>
            <person name="Shinohara A."/>
            <person name="Yoshida Y."/>
            <person name="Fujiwara M."/>
            <person name="Mori M."/>
            <person name="Tomita M."/>
            <person name="Arakawa K."/>
        </authorList>
    </citation>
    <scope>NUCLEOTIDE SEQUENCE [LARGE SCALE GENOMIC DNA]</scope>
</reference>
<evidence type="ECO:0000313" key="3">
    <source>
        <dbReference type="EMBL" id="GBN74146.1"/>
    </source>
</evidence>
<sequence>MLLTQRSSNGVFSLFYLQEASRPAGGQRRTTRDAFAQVPQQTQRQTHA</sequence>
<dbReference type="Proteomes" id="UP000499080">
    <property type="component" value="Unassembled WGS sequence"/>
</dbReference>
<comment type="caution">
    <text evidence="2">The sequence shown here is derived from an EMBL/GenBank/DDBJ whole genome shotgun (WGS) entry which is preliminary data.</text>
</comment>
<feature type="non-terminal residue" evidence="2">
    <location>
        <position position="48"/>
    </location>
</feature>
<evidence type="ECO:0000313" key="4">
    <source>
        <dbReference type="Proteomes" id="UP000499080"/>
    </source>
</evidence>
<protein>
    <submittedName>
        <fullName evidence="2">Uncharacterized protein</fullName>
    </submittedName>
</protein>
<evidence type="ECO:0000256" key="1">
    <source>
        <dbReference type="SAM" id="MobiDB-lite"/>
    </source>
</evidence>
<evidence type="ECO:0000313" key="2">
    <source>
        <dbReference type="EMBL" id="GBN04051.1"/>
    </source>
</evidence>
<dbReference type="AlphaFoldDB" id="A0A4Y2KNV2"/>
<keyword evidence="4" id="KW-1185">Reference proteome</keyword>
<proteinExistence type="predicted"/>
<name>A0A4Y2KNV2_ARAVE</name>
<organism evidence="2 4">
    <name type="scientific">Araneus ventricosus</name>
    <name type="common">Orbweaver spider</name>
    <name type="synonym">Epeira ventricosa</name>
    <dbReference type="NCBI Taxonomy" id="182803"/>
    <lineage>
        <taxon>Eukaryota</taxon>
        <taxon>Metazoa</taxon>
        <taxon>Ecdysozoa</taxon>
        <taxon>Arthropoda</taxon>
        <taxon>Chelicerata</taxon>
        <taxon>Arachnida</taxon>
        <taxon>Araneae</taxon>
        <taxon>Araneomorphae</taxon>
        <taxon>Entelegynae</taxon>
        <taxon>Araneoidea</taxon>
        <taxon>Araneidae</taxon>
        <taxon>Araneus</taxon>
    </lineage>
</organism>
<feature type="compositionally biased region" description="Polar residues" evidence="1">
    <location>
        <begin position="38"/>
        <end position="48"/>
    </location>
</feature>
<accession>A0A4Y2KNV2</accession>
<gene>
    <name evidence="2" type="ORF">AVEN_110495_1</name>
    <name evidence="3" type="ORF">AVEN_220668_1</name>
</gene>
<dbReference type="EMBL" id="BGPR01016785">
    <property type="protein sequence ID" value="GBN74146.1"/>
    <property type="molecule type" value="Genomic_DNA"/>
</dbReference>